<reference evidence="1 2" key="1">
    <citation type="journal article" date="2022" name="DNA Res.">
        <title>Chromosomal-level genome assembly of the orchid tree Bauhinia variegata (Leguminosae; Cercidoideae) supports the allotetraploid origin hypothesis of Bauhinia.</title>
        <authorList>
            <person name="Zhong Y."/>
            <person name="Chen Y."/>
            <person name="Zheng D."/>
            <person name="Pang J."/>
            <person name="Liu Y."/>
            <person name="Luo S."/>
            <person name="Meng S."/>
            <person name="Qian L."/>
            <person name="Wei D."/>
            <person name="Dai S."/>
            <person name="Zhou R."/>
        </authorList>
    </citation>
    <scope>NUCLEOTIDE SEQUENCE [LARGE SCALE GENOMIC DNA]</scope>
    <source>
        <strain evidence="1">BV-YZ2020</strain>
    </source>
</reference>
<organism evidence="1 2">
    <name type="scientific">Bauhinia variegata</name>
    <name type="common">Purple orchid tree</name>
    <name type="synonym">Phanera variegata</name>
    <dbReference type="NCBI Taxonomy" id="167791"/>
    <lineage>
        <taxon>Eukaryota</taxon>
        <taxon>Viridiplantae</taxon>
        <taxon>Streptophyta</taxon>
        <taxon>Embryophyta</taxon>
        <taxon>Tracheophyta</taxon>
        <taxon>Spermatophyta</taxon>
        <taxon>Magnoliopsida</taxon>
        <taxon>eudicotyledons</taxon>
        <taxon>Gunneridae</taxon>
        <taxon>Pentapetalae</taxon>
        <taxon>rosids</taxon>
        <taxon>fabids</taxon>
        <taxon>Fabales</taxon>
        <taxon>Fabaceae</taxon>
        <taxon>Cercidoideae</taxon>
        <taxon>Cercideae</taxon>
        <taxon>Bauhiniinae</taxon>
        <taxon>Bauhinia</taxon>
    </lineage>
</organism>
<evidence type="ECO:0000313" key="1">
    <source>
        <dbReference type="EMBL" id="KAI4307506.1"/>
    </source>
</evidence>
<gene>
    <name evidence="1" type="ORF">L6164_030684</name>
</gene>
<sequence length="626" mass="70243">MSEAEDSFTETKSVFPGFLLDPVKCGMLNLQDKQKLVHKIAWQSKDAPKMLSSFTRRELLEIICAEMGKERKYTGYTKTQMIEHLLKIISKKSKLNVIQNTLADSPAKSHIGSKRKMLLSEDLNHVPQGNNKEENVRTSLCQNVACRATLNAGDAFCKRCSCCICHSYDDNKDPSLWLTCGSDLPDGKDSCGISCHLQCALSDERSGILKNSCGTKLDGSFSCVFCGKINGLMRTWRKQLLVAKEARRVDILSFRISLAHRILIGTEAYKEVHKIVDTAIKLLNNEVGPLDQDCAMMTRGIVNRLSCGAEVQKFCSSAVECFDSMFSNFFPNCAEKKDVPTCSVHFEECLPTSVVIVLEYEDQILKNFLGVRLWHRMSTVDYAEQPTYIVLRPEKRFKLENLHPSTQYCCKVSLFSSTGILGTAEAKLVTPLNPTNSLAKSTKPGKDHIRHSTSGSSRTASGVHAQKMNKIEDENHHQVESSNSNVNSGDHPAERPFLENIRGRFEGFLSKPPLSFEALSSKNVAAVSPSTPSKPNEMRQVNGLGCRKNSENDYEYSVKVVRWLEREGHIDENFRVKFLTWFSLKATSPERRVVSAFVNTFIDDLPSLADQLMHTFMDEICCDRKS</sequence>
<proteinExistence type="predicted"/>
<dbReference type="EMBL" id="CM039437">
    <property type="protein sequence ID" value="KAI4307506.1"/>
    <property type="molecule type" value="Genomic_DNA"/>
</dbReference>
<evidence type="ECO:0000313" key="2">
    <source>
        <dbReference type="Proteomes" id="UP000828941"/>
    </source>
</evidence>
<name>A0ACB9LDZ4_BAUVA</name>
<comment type="caution">
    <text evidence="1">The sequence shown here is derived from an EMBL/GenBank/DDBJ whole genome shotgun (WGS) entry which is preliminary data.</text>
</comment>
<dbReference type="Proteomes" id="UP000828941">
    <property type="component" value="Chromosome 12"/>
</dbReference>
<protein>
    <submittedName>
        <fullName evidence="1">Uncharacterized protein</fullName>
    </submittedName>
</protein>
<accession>A0ACB9LDZ4</accession>
<keyword evidence="2" id="KW-1185">Reference proteome</keyword>